<dbReference type="Pfam" id="PF01078">
    <property type="entry name" value="Mg_chelatase"/>
    <property type="match status" value="1"/>
</dbReference>
<dbReference type="InterPro" id="IPR025158">
    <property type="entry name" value="Mg_chelat-rel_C"/>
</dbReference>
<dbReference type="InterPro" id="IPR000523">
    <property type="entry name" value="Mg_chelatse_chII-like_cat_dom"/>
</dbReference>
<dbReference type="PRINTS" id="PR01657">
    <property type="entry name" value="MCMFAMILY"/>
</dbReference>
<dbReference type="InterPro" id="IPR045006">
    <property type="entry name" value="CHLI-like"/>
</dbReference>
<comment type="similarity">
    <text evidence="1">Belongs to the Mg-chelatase subunits D/I family. ComM subfamily.</text>
</comment>
<protein>
    <submittedName>
        <fullName evidence="6">Magnesium chelatase</fullName>
    </submittedName>
</protein>
<proteinExistence type="inferred from homology"/>
<dbReference type="Proteomes" id="UP000178344">
    <property type="component" value="Unassembled WGS sequence"/>
</dbReference>
<dbReference type="GO" id="GO:0003677">
    <property type="term" value="F:DNA binding"/>
    <property type="evidence" value="ECO:0007669"/>
    <property type="project" value="InterPro"/>
</dbReference>
<name>A0A1F6CCH5_9BACT</name>
<gene>
    <name evidence="6" type="ORF">A2671_00915</name>
</gene>
<feature type="compositionally biased region" description="Basic and acidic residues" evidence="4">
    <location>
        <begin position="174"/>
        <end position="187"/>
    </location>
</feature>
<accession>A0A1F6CCH5</accession>
<dbReference type="InterPro" id="IPR004482">
    <property type="entry name" value="Mg_chelat-rel"/>
</dbReference>
<dbReference type="PANTHER" id="PTHR32039">
    <property type="entry name" value="MAGNESIUM-CHELATASE SUBUNIT CHLI"/>
    <property type="match status" value="1"/>
</dbReference>
<dbReference type="NCBIfam" id="TIGR00368">
    <property type="entry name" value="YifB family Mg chelatase-like AAA ATPase"/>
    <property type="match status" value="1"/>
</dbReference>
<dbReference type="InterPro" id="IPR001208">
    <property type="entry name" value="MCM_dom"/>
</dbReference>
<dbReference type="InterPro" id="IPR014721">
    <property type="entry name" value="Ribsml_uS5_D2-typ_fold_subgr"/>
</dbReference>
<dbReference type="InterPro" id="IPR027417">
    <property type="entry name" value="P-loop_NTPase"/>
</dbReference>
<dbReference type="Pfam" id="PF13541">
    <property type="entry name" value="ChlI"/>
    <property type="match status" value="1"/>
</dbReference>
<dbReference type="SUPFAM" id="SSF52540">
    <property type="entry name" value="P-loop containing nucleoside triphosphate hydrolases"/>
    <property type="match status" value="1"/>
</dbReference>
<evidence type="ECO:0000256" key="3">
    <source>
        <dbReference type="ARBA" id="ARBA00022840"/>
    </source>
</evidence>
<evidence type="ECO:0000259" key="5">
    <source>
        <dbReference type="PROSITE" id="PS50051"/>
    </source>
</evidence>
<evidence type="ECO:0000256" key="4">
    <source>
        <dbReference type="SAM" id="MobiDB-lite"/>
    </source>
</evidence>
<evidence type="ECO:0000256" key="2">
    <source>
        <dbReference type="ARBA" id="ARBA00022741"/>
    </source>
</evidence>
<sequence>MKNFAKVWSAQPTLLGAKIVAVETDLSKGLHAFSIVGLPDKAVEESKDRLSAAIKNSGFKSPKNKNQKVVISLAPADQKKEGPLFDLPMALSYLLAAGDISFNPKEKIFLGELSLDGDVRAVRGVLPSVVEAQKKGFLEAFVPVDNAREAALVEGITIFPVATLKQILEHLNDRKGESDTPKKEIATEPHTMPAFAPPEDAIDVSDIRGQETAKRALLIAAAGGHHMVMWGPPGTGKTMLAKALAGILPPLSLPETLETTAIYSVAGILGDRLMTYPPFRSPHHTSSYVALVGGGATPRPGEITLAHRGVLFLDEFPEFDRRVLETLRQPLEERTVSISRAKGSATFPANFILVAAMNPCPCGNFGSTKECICSPISIERYKRKLSGPIMDRIDMWVEVSPVAHETLTEERELARISDTLRRIIAKAHAMQTERFKNEGRKISRNSEMNVRDLSKLIELSPAVKKILEDAARRLSLSPRAYHRIIKLSRTIADLDESKNIEPEHVLEALQYRPRKV</sequence>
<keyword evidence="3" id="KW-0067">ATP-binding</keyword>
<organism evidence="6 7">
    <name type="scientific">Candidatus Kaiserbacteria bacterium RIFCSPHIGHO2_01_FULL_49_13</name>
    <dbReference type="NCBI Taxonomy" id="1798477"/>
    <lineage>
        <taxon>Bacteria</taxon>
        <taxon>Candidatus Kaiseribacteriota</taxon>
    </lineage>
</organism>
<dbReference type="InterPro" id="IPR003593">
    <property type="entry name" value="AAA+_ATPase"/>
</dbReference>
<dbReference type="EMBL" id="MFKQ01000036">
    <property type="protein sequence ID" value="OGG46896.1"/>
    <property type="molecule type" value="Genomic_DNA"/>
</dbReference>
<evidence type="ECO:0000313" key="7">
    <source>
        <dbReference type="Proteomes" id="UP000178344"/>
    </source>
</evidence>
<dbReference type="AlphaFoldDB" id="A0A1F6CCH5"/>
<evidence type="ECO:0000313" key="6">
    <source>
        <dbReference type="EMBL" id="OGG46896.1"/>
    </source>
</evidence>
<reference evidence="6 7" key="1">
    <citation type="journal article" date="2016" name="Nat. Commun.">
        <title>Thousands of microbial genomes shed light on interconnected biogeochemical processes in an aquifer system.</title>
        <authorList>
            <person name="Anantharaman K."/>
            <person name="Brown C.T."/>
            <person name="Hug L.A."/>
            <person name="Sharon I."/>
            <person name="Castelle C.J."/>
            <person name="Probst A.J."/>
            <person name="Thomas B.C."/>
            <person name="Singh A."/>
            <person name="Wilkins M.J."/>
            <person name="Karaoz U."/>
            <person name="Brodie E.L."/>
            <person name="Williams K.H."/>
            <person name="Hubbard S.S."/>
            <person name="Banfield J.F."/>
        </authorList>
    </citation>
    <scope>NUCLEOTIDE SEQUENCE [LARGE SCALE GENOMIC DNA]</scope>
</reference>
<comment type="caution">
    <text evidence="6">The sequence shown here is derived from an EMBL/GenBank/DDBJ whole genome shotgun (WGS) entry which is preliminary data.</text>
</comment>
<dbReference type="Gene3D" id="3.40.50.300">
    <property type="entry name" value="P-loop containing nucleotide triphosphate hydrolases"/>
    <property type="match status" value="1"/>
</dbReference>
<dbReference type="GO" id="GO:0005524">
    <property type="term" value="F:ATP binding"/>
    <property type="evidence" value="ECO:0007669"/>
    <property type="project" value="UniProtKB-KW"/>
</dbReference>
<dbReference type="SUPFAM" id="SSF54211">
    <property type="entry name" value="Ribosomal protein S5 domain 2-like"/>
    <property type="match status" value="1"/>
</dbReference>
<evidence type="ECO:0000256" key="1">
    <source>
        <dbReference type="ARBA" id="ARBA00006354"/>
    </source>
</evidence>
<keyword evidence="2" id="KW-0547">Nucleotide-binding</keyword>
<feature type="domain" description="MCM C-terminal AAA(+) ATPase" evidence="5">
    <location>
        <begin position="301"/>
        <end position="359"/>
    </location>
</feature>
<dbReference type="PANTHER" id="PTHR32039:SF7">
    <property type="entry name" value="COMPETENCE PROTEIN COMM"/>
    <property type="match status" value="1"/>
</dbReference>
<dbReference type="SMART" id="SM00382">
    <property type="entry name" value="AAA"/>
    <property type="match status" value="1"/>
</dbReference>
<dbReference type="Gene3D" id="3.30.230.10">
    <property type="match status" value="1"/>
</dbReference>
<dbReference type="PROSITE" id="PS50051">
    <property type="entry name" value="MCM_2"/>
    <property type="match status" value="1"/>
</dbReference>
<dbReference type="Pfam" id="PF13335">
    <property type="entry name" value="Mg_chelatase_C"/>
    <property type="match status" value="1"/>
</dbReference>
<feature type="region of interest" description="Disordered" evidence="4">
    <location>
        <begin position="174"/>
        <end position="198"/>
    </location>
</feature>
<dbReference type="InterPro" id="IPR020568">
    <property type="entry name" value="Ribosomal_Su5_D2-typ_SF"/>
</dbReference>